<dbReference type="RefSeq" id="WP_123877341.1">
    <property type="nucleotide sequence ID" value="NZ_CP030104.1"/>
</dbReference>
<dbReference type="Proteomes" id="UP000248536">
    <property type="component" value="Chromosome"/>
</dbReference>
<accession>A0A2Z4LPX0</accession>
<sequence>MKQGLYELISLFYQFKKVHEMKLTILAFKSILKNIYKDGLNYNFYHYTHEIDATFQYATPNKI</sequence>
<keyword evidence="2" id="KW-1185">Reference proteome</keyword>
<dbReference type="KEGG" id="spon:HME9304_00823"/>
<reference evidence="1 2" key="1">
    <citation type="submission" date="2018-06" db="EMBL/GenBank/DDBJ databases">
        <title>Spongiibacterium sp. HME9304 Genome sequencing and assembly.</title>
        <authorList>
            <person name="Kang H."/>
            <person name="Kim H."/>
            <person name="Joh K."/>
        </authorList>
    </citation>
    <scope>NUCLEOTIDE SEQUENCE [LARGE SCALE GENOMIC DNA]</scope>
    <source>
        <strain evidence="1 2">HME9304</strain>
    </source>
</reference>
<dbReference type="AlphaFoldDB" id="A0A2Z4LPX0"/>
<evidence type="ECO:0000313" key="2">
    <source>
        <dbReference type="Proteomes" id="UP000248536"/>
    </source>
</evidence>
<name>A0A2Z4LPX0_9FLAO</name>
<protein>
    <submittedName>
        <fullName evidence="1">Uncharacterized protein</fullName>
    </submittedName>
</protein>
<organism evidence="1 2">
    <name type="scientific">Flagellimonas maritima</name>
    <dbReference type="NCBI Taxonomy" id="1383885"/>
    <lineage>
        <taxon>Bacteria</taxon>
        <taxon>Pseudomonadati</taxon>
        <taxon>Bacteroidota</taxon>
        <taxon>Flavobacteriia</taxon>
        <taxon>Flavobacteriales</taxon>
        <taxon>Flavobacteriaceae</taxon>
        <taxon>Flagellimonas</taxon>
    </lineage>
</organism>
<proteinExistence type="predicted"/>
<evidence type="ECO:0000313" key="1">
    <source>
        <dbReference type="EMBL" id="AWX43832.1"/>
    </source>
</evidence>
<dbReference type="EMBL" id="CP030104">
    <property type="protein sequence ID" value="AWX43832.1"/>
    <property type="molecule type" value="Genomic_DNA"/>
</dbReference>
<gene>
    <name evidence="1" type="ORF">HME9304_00823</name>
</gene>